<protein>
    <submittedName>
        <fullName evidence="3">Uncharacterized protein</fullName>
    </submittedName>
</protein>
<keyword evidence="4" id="KW-1185">Reference proteome</keyword>
<evidence type="ECO:0000313" key="3">
    <source>
        <dbReference type="EMBL" id="CAH3149061.1"/>
    </source>
</evidence>
<name>A0AAU9XI97_9CNID</name>
<evidence type="ECO:0000256" key="2">
    <source>
        <dbReference type="SAM" id="SignalP"/>
    </source>
</evidence>
<feature type="compositionally biased region" description="Basic residues" evidence="1">
    <location>
        <begin position="30"/>
        <end position="39"/>
    </location>
</feature>
<feature type="region of interest" description="Disordered" evidence="1">
    <location>
        <begin position="88"/>
        <end position="128"/>
    </location>
</feature>
<feature type="compositionally biased region" description="Polar residues" evidence="1">
    <location>
        <begin position="101"/>
        <end position="112"/>
    </location>
</feature>
<accession>A0AAU9XI97</accession>
<sequence length="128" mass="14536">MAESRKSWLQFLSVILVVLLLLEAAESRPPKKGKKKSRAKQCGNEGHLCESGSRKLCCSAGYTCHTPIFSRNKTRKLKRRKKLGMCKPIKPQEKEIDESQKTPSFRFSTKPTVFSRAEIKNSRPSRGL</sequence>
<gene>
    <name evidence="3" type="ORF">PMEA_00024276</name>
</gene>
<feature type="chain" id="PRO_5043762504" evidence="2">
    <location>
        <begin position="28"/>
        <end position="128"/>
    </location>
</feature>
<feature type="compositionally biased region" description="Basic and acidic residues" evidence="1">
    <location>
        <begin position="90"/>
        <end position="100"/>
    </location>
</feature>
<comment type="caution">
    <text evidence="3">The sequence shown here is derived from an EMBL/GenBank/DDBJ whole genome shotgun (WGS) entry which is preliminary data.</text>
</comment>
<reference evidence="3 4" key="1">
    <citation type="submission" date="2022-05" db="EMBL/GenBank/DDBJ databases">
        <authorList>
            <consortium name="Genoscope - CEA"/>
            <person name="William W."/>
        </authorList>
    </citation>
    <scope>NUCLEOTIDE SEQUENCE [LARGE SCALE GENOMIC DNA]</scope>
</reference>
<keyword evidence="2" id="KW-0732">Signal</keyword>
<dbReference type="EMBL" id="CALNXJ010000045">
    <property type="protein sequence ID" value="CAH3149061.1"/>
    <property type="molecule type" value="Genomic_DNA"/>
</dbReference>
<evidence type="ECO:0000256" key="1">
    <source>
        <dbReference type="SAM" id="MobiDB-lite"/>
    </source>
</evidence>
<dbReference type="Proteomes" id="UP001159428">
    <property type="component" value="Unassembled WGS sequence"/>
</dbReference>
<organism evidence="3 4">
    <name type="scientific">Pocillopora meandrina</name>
    <dbReference type="NCBI Taxonomy" id="46732"/>
    <lineage>
        <taxon>Eukaryota</taxon>
        <taxon>Metazoa</taxon>
        <taxon>Cnidaria</taxon>
        <taxon>Anthozoa</taxon>
        <taxon>Hexacorallia</taxon>
        <taxon>Scleractinia</taxon>
        <taxon>Astrocoeniina</taxon>
        <taxon>Pocilloporidae</taxon>
        <taxon>Pocillopora</taxon>
    </lineage>
</organism>
<evidence type="ECO:0000313" key="4">
    <source>
        <dbReference type="Proteomes" id="UP001159428"/>
    </source>
</evidence>
<feature type="signal peptide" evidence="2">
    <location>
        <begin position="1"/>
        <end position="27"/>
    </location>
</feature>
<dbReference type="AlphaFoldDB" id="A0AAU9XI97"/>
<proteinExistence type="predicted"/>
<feature type="region of interest" description="Disordered" evidence="1">
    <location>
        <begin position="27"/>
        <end position="51"/>
    </location>
</feature>